<dbReference type="InterPro" id="IPR013328">
    <property type="entry name" value="6PGD_dom2"/>
</dbReference>
<organism evidence="2 3">
    <name type="scientific">Mycolicibacterium wolinskyi</name>
    <dbReference type="NCBI Taxonomy" id="59750"/>
    <lineage>
        <taxon>Bacteria</taxon>
        <taxon>Bacillati</taxon>
        <taxon>Actinomycetota</taxon>
        <taxon>Actinomycetes</taxon>
        <taxon>Mycobacteriales</taxon>
        <taxon>Mycobacteriaceae</taxon>
        <taxon>Mycolicibacterium</taxon>
    </lineage>
</organism>
<proteinExistence type="predicted"/>
<evidence type="ECO:0000259" key="1">
    <source>
        <dbReference type="Pfam" id="PF21761"/>
    </source>
</evidence>
<accession>A0A1X2F1W9</accession>
<protein>
    <recommendedName>
        <fullName evidence="1">NADPH-dependent reductive aminase-like C-terminal domain-containing protein</fullName>
    </recommendedName>
</protein>
<dbReference type="EMBL" id="LQQA01000029">
    <property type="protein sequence ID" value="ORX12434.1"/>
    <property type="molecule type" value="Genomic_DNA"/>
</dbReference>
<dbReference type="Gene3D" id="3.40.50.720">
    <property type="entry name" value="NAD(P)-binding Rossmann-like Domain"/>
    <property type="match status" value="1"/>
</dbReference>
<dbReference type="AlphaFoldDB" id="A0A1X2F1W9"/>
<dbReference type="InterPro" id="IPR048666">
    <property type="entry name" value="RedAm-like_C"/>
</dbReference>
<reference evidence="2 3" key="1">
    <citation type="submission" date="2016-01" db="EMBL/GenBank/DDBJ databases">
        <title>The new phylogeny of the genus Mycobacterium.</title>
        <authorList>
            <person name="Tarcisio F."/>
            <person name="Conor M."/>
            <person name="Antonella G."/>
            <person name="Elisabetta G."/>
            <person name="Giulia F.S."/>
            <person name="Sara T."/>
            <person name="Anna F."/>
            <person name="Clotilde B."/>
            <person name="Roberto B."/>
            <person name="Veronica D.S."/>
            <person name="Fabio R."/>
            <person name="Monica P."/>
            <person name="Olivier J."/>
            <person name="Enrico T."/>
            <person name="Nicola S."/>
        </authorList>
    </citation>
    <scope>NUCLEOTIDE SEQUENCE [LARGE SCALE GENOMIC DNA]</scope>
    <source>
        <strain evidence="2 3">ATCC 700010</strain>
    </source>
</reference>
<dbReference type="Pfam" id="PF21761">
    <property type="entry name" value="RedAm-like_C"/>
    <property type="match status" value="1"/>
</dbReference>
<dbReference type="Gene3D" id="1.10.1040.10">
    <property type="entry name" value="N-(1-d-carboxylethyl)-l-norvaline Dehydrogenase, domain 2"/>
    <property type="match status" value="1"/>
</dbReference>
<comment type="caution">
    <text evidence="2">The sequence shown here is derived from an EMBL/GenBank/DDBJ whole genome shotgun (WGS) entry which is preliminary data.</text>
</comment>
<evidence type="ECO:0000313" key="3">
    <source>
        <dbReference type="Proteomes" id="UP000193964"/>
    </source>
</evidence>
<sequence length="233" mass="24720">MSTAPLIITCLNTYDTVVATLDDVAWPPRGKTLLNLSTGTPPQAEALDRWAADRSVLFLDGAILAYPADIGEPHCQLLISGPTRVWTQNRDVIMDLGGSTKHITETIVGANVMDVGVIGAFYISALTAFIESAAYVTDYGISTESLLEVSKPVLRLLDDTVAQAVSAIGEQDYRTDQATLGVYAEAVRTFSAEISNRGNRSFMVAAAAASLSAAEEAGLGALGIFSVHQIARR</sequence>
<evidence type="ECO:0000313" key="2">
    <source>
        <dbReference type="EMBL" id="ORX12434.1"/>
    </source>
</evidence>
<dbReference type="Proteomes" id="UP000193964">
    <property type="component" value="Unassembled WGS sequence"/>
</dbReference>
<name>A0A1X2F1W9_9MYCO</name>
<gene>
    <name evidence="2" type="ORF">AWC31_31105</name>
</gene>
<feature type="domain" description="NADPH-dependent reductive aminase-like C-terminal" evidence="1">
    <location>
        <begin position="110"/>
        <end position="232"/>
    </location>
</feature>